<protein>
    <submittedName>
        <fullName evidence="1">Protein SPT2-like</fullName>
    </submittedName>
</protein>
<evidence type="ECO:0000313" key="2">
    <source>
        <dbReference type="Proteomes" id="UP001164539"/>
    </source>
</evidence>
<keyword evidence="2" id="KW-1185">Reference proteome</keyword>
<name>A0ACC1XT51_MELAZ</name>
<evidence type="ECO:0000313" key="1">
    <source>
        <dbReference type="EMBL" id="KAJ4714626.1"/>
    </source>
</evidence>
<accession>A0ACC1XT51</accession>
<gene>
    <name evidence="1" type="ORF">OWV82_013085</name>
</gene>
<reference evidence="1 2" key="1">
    <citation type="journal article" date="2023" name="Science">
        <title>Complex scaffold remodeling in plant triterpene biosynthesis.</title>
        <authorList>
            <person name="De La Pena R."/>
            <person name="Hodgson H."/>
            <person name="Liu J.C."/>
            <person name="Stephenson M.J."/>
            <person name="Martin A.C."/>
            <person name="Owen C."/>
            <person name="Harkess A."/>
            <person name="Leebens-Mack J."/>
            <person name="Jimenez L.E."/>
            <person name="Osbourn A."/>
            <person name="Sattely E.S."/>
        </authorList>
    </citation>
    <scope>NUCLEOTIDE SEQUENCE [LARGE SCALE GENOMIC DNA]</scope>
    <source>
        <strain evidence="2">cv. JPN11</strain>
        <tissue evidence="1">Leaf</tissue>
    </source>
</reference>
<dbReference type="Proteomes" id="UP001164539">
    <property type="component" value="Chromosome 7"/>
</dbReference>
<dbReference type="EMBL" id="CM051400">
    <property type="protein sequence ID" value="KAJ4714626.1"/>
    <property type="molecule type" value="Genomic_DNA"/>
</dbReference>
<sequence>MRGYDRNDVDEYDEYEDEGEEHYEEDEEGEEEEDEVEEQKPTEEELEYLELRRQLKERYRKNIKKENGLGMSSSQEKKNRLPNDNYGSFFGPSQPVISQRVIQESKSLLETQHLACRVPNSHRNNEKTFASSASKVGVQRPPPKVNAVQRKVQKLKVSRDYSFLSDDAELPAPKKEPPAPKKDPPARNVSVPNSEARLAQVPPKSKQPVANSSRNLHSAREERKPVSSNGQMHSKAGLYKSATGNKSNLMSMDSRKQHSSNNGIGPGRPAGQKVLPSRMPVASMEKKAFAPAAKNQLPSAKMPPSSKALPPVQKKHLEQRNNMRRNGIQESKTSQPISKQLVASSKPQAERPINKPVKQTSSYATTQDHRPKKKPLKRYSDDEGDDDAMAFTMLRSMLGPRKFASYDDDDSDMEAGFDDIMAEERRSAKIARKEDEEQLRLIEEEERQERMRKLAKKRKLMSQR</sequence>
<proteinExistence type="predicted"/>
<comment type="caution">
    <text evidence="1">The sequence shown here is derived from an EMBL/GenBank/DDBJ whole genome shotgun (WGS) entry which is preliminary data.</text>
</comment>
<organism evidence="1 2">
    <name type="scientific">Melia azedarach</name>
    <name type="common">Chinaberry tree</name>
    <dbReference type="NCBI Taxonomy" id="155640"/>
    <lineage>
        <taxon>Eukaryota</taxon>
        <taxon>Viridiplantae</taxon>
        <taxon>Streptophyta</taxon>
        <taxon>Embryophyta</taxon>
        <taxon>Tracheophyta</taxon>
        <taxon>Spermatophyta</taxon>
        <taxon>Magnoliopsida</taxon>
        <taxon>eudicotyledons</taxon>
        <taxon>Gunneridae</taxon>
        <taxon>Pentapetalae</taxon>
        <taxon>rosids</taxon>
        <taxon>malvids</taxon>
        <taxon>Sapindales</taxon>
        <taxon>Meliaceae</taxon>
        <taxon>Melia</taxon>
    </lineage>
</organism>